<dbReference type="SUPFAM" id="SSF54909">
    <property type="entry name" value="Dimeric alpha+beta barrel"/>
    <property type="match status" value="1"/>
</dbReference>
<evidence type="ECO:0000313" key="1">
    <source>
        <dbReference type="EMBL" id="TCS87673.1"/>
    </source>
</evidence>
<dbReference type="InterPro" id="IPR008000">
    <property type="entry name" value="Rham/fucose_mutarotase"/>
</dbReference>
<dbReference type="OrthoDB" id="9799608at2"/>
<dbReference type="InterPro" id="IPR011008">
    <property type="entry name" value="Dimeric_a/b-barrel"/>
</dbReference>
<dbReference type="AlphaFoldDB" id="A0A4R3KS78"/>
<proteinExistence type="predicted"/>
<organism evidence="1 2">
    <name type="scientific">Anseongella ginsenosidimutans</name>
    <dbReference type="NCBI Taxonomy" id="496056"/>
    <lineage>
        <taxon>Bacteria</taxon>
        <taxon>Pseudomonadati</taxon>
        <taxon>Bacteroidota</taxon>
        <taxon>Sphingobacteriia</taxon>
        <taxon>Sphingobacteriales</taxon>
        <taxon>Sphingobacteriaceae</taxon>
        <taxon>Anseongella</taxon>
    </lineage>
</organism>
<dbReference type="Pfam" id="PF05336">
    <property type="entry name" value="rhaM"/>
    <property type="match status" value="1"/>
</dbReference>
<reference evidence="1 2" key="1">
    <citation type="submission" date="2019-03" db="EMBL/GenBank/DDBJ databases">
        <title>Genomic Encyclopedia of Type Strains, Phase IV (KMG-IV): sequencing the most valuable type-strain genomes for metagenomic binning, comparative biology and taxonomic classification.</title>
        <authorList>
            <person name="Goeker M."/>
        </authorList>
    </citation>
    <scope>NUCLEOTIDE SEQUENCE [LARGE SCALE GENOMIC DNA]</scope>
    <source>
        <strain evidence="1 2">DSM 21100</strain>
    </source>
</reference>
<protein>
    <submittedName>
        <fullName evidence="1">L-rhamnose mutarotase</fullName>
    </submittedName>
</protein>
<accession>A0A4R3KS78</accession>
<sequence>MKYIKHIGVITLLACAIACKQQTADNSEKTAGPEKPLRIGMVTGLKPEKAAYYKELHANTWEGVLKKLKECNVRNYSIYLQEIEGNYYLFSYYEYTGDNYEADMKKIAADTTTQRWWTETDPCQIPLPQAAAEGKIWAGMEEVFHMD</sequence>
<gene>
    <name evidence="1" type="ORF">EDD80_10420</name>
</gene>
<dbReference type="Proteomes" id="UP000295807">
    <property type="component" value="Unassembled WGS sequence"/>
</dbReference>
<comment type="caution">
    <text evidence="1">The sequence shown here is derived from an EMBL/GenBank/DDBJ whole genome shotgun (WGS) entry which is preliminary data.</text>
</comment>
<name>A0A4R3KS78_9SPHI</name>
<dbReference type="GO" id="GO:0016857">
    <property type="term" value="F:racemase and epimerase activity, acting on carbohydrates and derivatives"/>
    <property type="evidence" value="ECO:0007669"/>
    <property type="project" value="InterPro"/>
</dbReference>
<dbReference type="PANTHER" id="PTHR34389">
    <property type="entry name" value="L-RHAMNOSE MUTAROTASE"/>
    <property type="match status" value="1"/>
</dbReference>
<evidence type="ECO:0000313" key="2">
    <source>
        <dbReference type="Proteomes" id="UP000295807"/>
    </source>
</evidence>
<dbReference type="EMBL" id="SMAD01000004">
    <property type="protein sequence ID" value="TCS87673.1"/>
    <property type="molecule type" value="Genomic_DNA"/>
</dbReference>
<dbReference type="Gene3D" id="3.30.70.100">
    <property type="match status" value="1"/>
</dbReference>
<keyword evidence="2" id="KW-1185">Reference proteome</keyword>
<dbReference type="PANTHER" id="PTHR34389:SF2">
    <property type="entry name" value="L-RHAMNOSE MUTAROTASE"/>
    <property type="match status" value="1"/>
</dbReference>
<dbReference type="RefSeq" id="WP_132128736.1">
    <property type="nucleotide sequence ID" value="NZ_CP042432.1"/>
</dbReference>